<organism evidence="1 2">
    <name type="scientific">Bipolaris victoriae (strain FI3)</name>
    <name type="common">Victoria blight of oats agent</name>
    <name type="synonym">Cochliobolus victoriae</name>
    <dbReference type="NCBI Taxonomy" id="930091"/>
    <lineage>
        <taxon>Eukaryota</taxon>
        <taxon>Fungi</taxon>
        <taxon>Dikarya</taxon>
        <taxon>Ascomycota</taxon>
        <taxon>Pezizomycotina</taxon>
        <taxon>Dothideomycetes</taxon>
        <taxon>Pleosporomycetidae</taxon>
        <taxon>Pleosporales</taxon>
        <taxon>Pleosporineae</taxon>
        <taxon>Pleosporaceae</taxon>
        <taxon>Bipolaris</taxon>
    </lineage>
</organism>
<dbReference type="AlphaFoldDB" id="W7EQ10"/>
<dbReference type="GeneID" id="26251604"/>
<sequence length="154" mass="16615">MSLLTGCAPIFTRSAQRNQRSDVTQTAVLPEDSQLTELLSGSGRLRRLQAVSGYQLLSAWLENGAIVAFGSHSNQREPRAETSRHSFLIQPQPLTYLRGSLLASRCQAGRVEGACPDTEENPGSGGCCVAYKVQSCRLTRSLLFCRQKATAAGA</sequence>
<dbReference type="EMBL" id="KI968723">
    <property type="protein sequence ID" value="EUN28140.1"/>
    <property type="molecule type" value="Genomic_DNA"/>
</dbReference>
<gene>
    <name evidence="1" type="ORF">COCVIDRAFT_15056</name>
</gene>
<proteinExistence type="predicted"/>
<evidence type="ECO:0000313" key="1">
    <source>
        <dbReference type="EMBL" id="EUN28140.1"/>
    </source>
</evidence>
<dbReference type="Proteomes" id="UP000054337">
    <property type="component" value="Unassembled WGS sequence"/>
</dbReference>
<name>W7EQ10_BIPV3</name>
<dbReference type="HOGENOM" id="CLU_1703912_0_0_1"/>
<keyword evidence="2" id="KW-1185">Reference proteome</keyword>
<protein>
    <submittedName>
        <fullName evidence="1">Uncharacterized protein</fullName>
    </submittedName>
</protein>
<accession>W7EQ10</accession>
<evidence type="ECO:0000313" key="2">
    <source>
        <dbReference type="Proteomes" id="UP000054337"/>
    </source>
</evidence>
<reference evidence="1 2" key="1">
    <citation type="journal article" date="2013" name="PLoS Genet.">
        <title>Comparative genome structure, secondary metabolite, and effector coding capacity across Cochliobolus pathogens.</title>
        <authorList>
            <person name="Condon B.J."/>
            <person name="Leng Y."/>
            <person name="Wu D."/>
            <person name="Bushley K.E."/>
            <person name="Ohm R.A."/>
            <person name="Otillar R."/>
            <person name="Martin J."/>
            <person name="Schackwitz W."/>
            <person name="Grimwood J."/>
            <person name="MohdZainudin N."/>
            <person name="Xue C."/>
            <person name="Wang R."/>
            <person name="Manning V.A."/>
            <person name="Dhillon B."/>
            <person name="Tu Z.J."/>
            <person name="Steffenson B.J."/>
            <person name="Salamov A."/>
            <person name="Sun H."/>
            <person name="Lowry S."/>
            <person name="LaButti K."/>
            <person name="Han J."/>
            <person name="Copeland A."/>
            <person name="Lindquist E."/>
            <person name="Barry K."/>
            <person name="Schmutz J."/>
            <person name="Baker S.E."/>
            <person name="Ciuffetti L.M."/>
            <person name="Grigoriev I.V."/>
            <person name="Zhong S."/>
            <person name="Turgeon B.G."/>
        </authorList>
    </citation>
    <scope>NUCLEOTIDE SEQUENCE [LARGE SCALE GENOMIC DNA]</scope>
    <source>
        <strain evidence="1 2">FI3</strain>
    </source>
</reference>
<dbReference type="RefSeq" id="XP_014557685.1">
    <property type="nucleotide sequence ID" value="XM_014702199.1"/>
</dbReference>